<comment type="caution">
    <text evidence="2">The sequence shown here is derived from an EMBL/GenBank/DDBJ whole genome shotgun (WGS) entry which is preliminary data.</text>
</comment>
<evidence type="ECO:0008006" key="4">
    <source>
        <dbReference type="Google" id="ProtNLM"/>
    </source>
</evidence>
<evidence type="ECO:0000256" key="1">
    <source>
        <dbReference type="SAM" id="MobiDB-lite"/>
    </source>
</evidence>
<protein>
    <recommendedName>
        <fullName evidence="4">Fe2OG dioxygenase domain-containing protein</fullName>
    </recommendedName>
</protein>
<gene>
    <name evidence="2" type="ORF">ACHAW5_008872</name>
</gene>
<keyword evidence="3" id="KW-1185">Reference proteome</keyword>
<feature type="compositionally biased region" description="Basic and acidic residues" evidence="1">
    <location>
        <begin position="483"/>
        <end position="497"/>
    </location>
</feature>
<reference evidence="2 3" key="1">
    <citation type="submission" date="2024-10" db="EMBL/GenBank/DDBJ databases">
        <title>Updated reference genomes for cyclostephanoid diatoms.</title>
        <authorList>
            <person name="Roberts W.R."/>
            <person name="Alverson A.J."/>
        </authorList>
    </citation>
    <scope>NUCLEOTIDE SEQUENCE [LARGE SCALE GENOMIC DNA]</scope>
    <source>
        <strain evidence="2 3">AJA276-08</strain>
    </source>
</reference>
<dbReference type="EMBL" id="JALLAZ020001226">
    <property type="protein sequence ID" value="KAL3778319.1"/>
    <property type="molecule type" value="Genomic_DNA"/>
</dbReference>
<feature type="region of interest" description="Disordered" evidence="1">
    <location>
        <begin position="166"/>
        <end position="187"/>
    </location>
</feature>
<dbReference type="AlphaFoldDB" id="A0ABD3NS98"/>
<accession>A0ABD3NS98</accession>
<sequence length="836" mass="92628">MTTTSPGAGFKWLRGIVIGDIIYGLPCHADRVLRIDTRTDEVGTIDIPYEEYFDDFEDVEDAGEEKGERETTSPAHRERHMPWKYHGGCVSPHDGCIYAMPQSSRRVLRIDPRTETCGFVGPIFEGRCKWYGGVVGRTDGAIYGIPQNAGGVLRIDASGVRYCRDIDDDDDDDDGPKKSNAHEESRVLVTVHGSYPPNMHNWHGACASTTPDGTIVCVPNNVDSVLCIVPASSAAYPPPNDSGPSSSSPSSSSSPEPELYVLEGNDPLDISTGRHRTDGRYKYLGGVAGTDGRVYCLPSGSERVLCVDTVARVARSVGPNLRDANMEALHQNKWQNGLTSVEEGSVYAIPLGAGTVLRVRTGGAPETEPEVTTWRLPQPSDALQKWEGGVMASNGVIYCMPNNHKAVLQIVPPCLPSREWLHKARDERESEREARREAAERERWRESERKRAEREERRERRILEKRGGKGGRRNDVGGTGSSEEEKKAEDTANREVRPTLTDRPSPNDGTTEESNLEAMRSAMEGGKTTEDATDRSGAQYGGSSPDFKYRSGIPTLRSSSHRVKYSPTHRQLMPDPKGAGGNFTNTTFLPALLLDEDVSTYSTSEYDFHGAVVGILRRCDETLVGSFRTLSDGTSLIPKLDNFFVPPTSLVRECQRGKLERAQEYLSDAVTADADFLRLFDGFVVDEILPRLKARLRSAGSHEGDDTPVTFFYQRPPTLRIQPGPARASVRAHNDAEYGHQNGELNFWLPLTSRLKTKVDLFCESEPGAGDYHPLKVDYGEVASFHGSSRRHHVNPNRSLWTRVSLDFRVGVEGYFDPEWQMNGTTNDHDRRKVTV</sequence>
<name>A0ABD3NS98_9STRA</name>
<feature type="compositionally biased region" description="Basic and acidic residues" evidence="1">
    <location>
        <begin position="423"/>
        <end position="475"/>
    </location>
</feature>
<feature type="region of interest" description="Disordered" evidence="1">
    <location>
        <begin position="423"/>
        <end position="579"/>
    </location>
</feature>
<dbReference type="Proteomes" id="UP001530315">
    <property type="component" value="Unassembled WGS sequence"/>
</dbReference>
<evidence type="ECO:0000313" key="3">
    <source>
        <dbReference type="Proteomes" id="UP001530315"/>
    </source>
</evidence>
<feature type="region of interest" description="Disordered" evidence="1">
    <location>
        <begin position="237"/>
        <end position="274"/>
    </location>
</feature>
<evidence type="ECO:0000313" key="2">
    <source>
        <dbReference type="EMBL" id="KAL3778319.1"/>
    </source>
</evidence>
<dbReference type="SUPFAM" id="SSF63825">
    <property type="entry name" value="YWTD domain"/>
    <property type="match status" value="1"/>
</dbReference>
<organism evidence="2 3">
    <name type="scientific">Stephanodiscus triporus</name>
    <dbReference type="NCBI Taxonomy" id="2934178"/>
    <lineage>
        <taxon>Eukaryota</taxon>
        <taxon>Sar</taxon>
        <taxon>Stramenopiles</taxon>
        <taxon>Ochrophyta</taxon>
        <taxon>Bacillariophyta</taxon>
        <taxon>Coscinodiscophyceae</taxon>
        <taxon>Thalassiosirophycidae</taxon>
        <taxon>Stephanodiscales</taxon>
        <taxon>Stephanodiscaceae</taxon>
        <taxon>Stephanodiscus</taxon>
    </lineage>
</organism>
<proteinExistence type="predicted"/>
<feature type="compositionally biased region" description="Basic and acidic residues" evidence="1">
    <location>
        <begin position="175"/>
        <end position="186"/>
    </location>
</feature>
<feature type="compositionally biased region" description="Low complexity" evidence="1">
    <location>
        <begin position="242"/>
        <end position="257"/>
    </location>
</feature>